<dbReference type="Proteomes" id="UP000470404">
    <property type="component" value="Unassembled WGS sequence"/>
</dbReference>
<proteinExistence type="predicted"/>
<protein>
    <submittedName>
        <fullName evidence="1">Uncharacterized protein</fullName>
    </submittedName>
</protein>
<name>A0ABX0BSK8_9PSEU</name>
<keyword evidence="2" id="KW-1185">Reference proteome</keyword>
<reference evidence="1 2" key="1">
    <citation type="submission" date="2020-01" db="EMBL/GenBank/DDBJ databases">
        <title>Insect and environment-associated Actinomycetes.</title>
        <authorList>
            <person name="Currrie C."/>
            <person name="Chevrette M."/>
            <person name="Carlson C."/>
            <person name="Stubbendieck R."/>
            <person name="Wendt-Pienkowski E."/>
        </authorList>
    </citation>
    <scope>NUCLEOTIDE SEQUENCE [LARGE SCALE GENOMIC DNA]</scope>
    <source>
        <strain evidence="1 2">SID8386</strain>
    </source>
</reference>
<accession>A0ABX0BSK8</accession>
<dbReference type="RefSeq" id="WP_067581011.1">
    <property type="nucleotide sequence ID" value="NZ_JAAGNC010000061.1"/>
</dbReference>
<organism evidence="1 2">
    <name type="scientific">Amycolatopsis rubida</name>
    <dbReference type="NCBI Taxonomy" id="112413"/>
    <lineage>
        <taxon>Bacteria</taxon>
        <taxon>Bacillati</taxon>
        <taxon>Actinomycetota</taxon>
        <taxon>Actinomycetes</taxon>
        <taxon>Pseudonocardiales</taxon>
        <taxon>Pseudonocardiaceae</taxon>
        <taxon>Amycolatopsis</taxon>
    </lineage>
</organism>
<comment type="caution">
    <text evidence="1">The sequence shown here is derived from an EMBL/GenBank/DDBJ whole genome shotgun (WGS) entry which is preliminary data.</text>
</comment>
<gene>
    <name evidence="1" type="ORF">G3I59_09635</name>
</gene>
<evidence type="ECO:0000313" key="2">
    <source>
        <dbReference type="Proteomes" id="UP000470404"/>
    </source>
</evidence>
<evidence type="ECO:0000313" key="1">
    <source>
        <dbReference type="EMBL" id="NEC55841.1"/>
    </source>
</evidence>
<sequence length="85" mass="8747">MLAQAVRNVGATAIDGAGPGAPRPTVVLDRLDDSALANLPGGLRHLEDAALSEAAFRRIVPEVKTFSFDDHAAAEAEPGFAVLAP</sequence>
<dbReference type="EMBL" id="JAAGNC010000061">
    <property type="protein sequence ID" value="NEC55841.1"/>
    <property type="molecule type" value="Genomic_DNA"/>
</dbReference>